<protein>
    <submittedName>
        <fullName evidence="2">Uncharacterized protein</fullName>
    </submittedName>
</protein>
<evidence type="ECO:0000313" key="2">
    <source>
        <dbReference type="EMBL" id="KAB1081021.1"/>
    </source>
</evidence>
<feature type="transmembrane region" description="Helical" evidence="1">
    <location>
        <begin position="299"/>
        <end position="324"/>
    </location>
</feature>
<comment type="caution">
    <text evidence="2">The sequence shown here is derived from an EMBL/GenBank/DDBJ whole genome shotgun (WGS) entry which is preliminary data.</text>
</comment>
<sequence length="595" mass="62262">MSAASPGLPRAPATRLDPRLVFWLILALSAATLYPVADVLGTIQHLRVRDTDDAMRLVGVRDLVAGQGWYDNVQHRFLPPGGVASHWSRLVDAPLAGSILALTPLLGRPLAEGLTAALWPPLLLALYGVILFLGVRRCLNPRAAALAVLAALQTLGLVGQFTVGRVDHHNLQILAMLGLAFCLVRGGLVPAFLGGALAALSLAIGLEGLPTLALAALFLVGDWIARGWPALAGLTGFGLGLGLGAALLFGLQTAPALWGTTACDALSPPWLWLAVGGMIATLTCAIFDRHLTRWNGRLALAAGLGVALGAGFAALFPICLGGPFPGMPALVHERWLRAVSEMMSVPAFIAKGRPEILAFYPPLVAAALAAAWAVRYGPATQRRYFLVVSLFLWPGLIVGWDQFRGTYIAAGFIPLVAGPAIDRALTLLEATEVTLRRRIGASLLAASLVSTIWSLPAYALAFLRAAEPTPEGLPCQAESSVSPLAALPPGTILAPINMGPAILLHTPHAIVAAPYHRAIPGLIAAIEGLGGSEADLRRQMTARGATYLVTCPTKPVPDLGAETAFATRLTTGAVAVPWLEPVPVAGTGLKVWLMR</sequence>
<accession>A0A6L3T6M4</accession>
<organism evidence="2 3">
    <name type="scientific">Methylobacterium soli</name>
    <dbReference type="NCBI Taxonomy" id="553447"/>
    <lineage>
        <taxon>Bacteria</taxon>
        <taxon>Pseudomonadati</taxon>
        <taxon>Pseudomonadota</taxon>
        <taxon>Alphaproteobacteria</taxon>
        <taxon>Hyphomicrobiales</taxon>
        <taxon>Methylobacteriaceae</taxon>
        <taxon>Methylobacterium</taxon>
    </lineage>
</organism>
<feature type="transmembrane region" description="Helical" evidence="1">
    <location>
        <begin position="116"/>
        <end position="135"/>
    </location>
</feature>
<name>A0A6L3T6M4_9HYPH</name>
<feature type="transmembrane region" description="Helical" evidence="1">
    <location>
        <begin position="269"/>
        <end position="287"/>
    </location>
</feature>
<keyword evidence="3" id="KW-1185">Reference proteome</keyword>
<feature type="transmembrane region" description="Helical" evidence="1">
    <location>
        <begin position="406"/>
        <end position="428"/>
    </location>
</feature>
<dbReference type="OrthoDB" id="1082056at2"/>
<feature type="transmembrane region" description="Helical" evidence="1">
    <location>
        <begin position="384"/>
        <end position="400"/>
    </location>
</feature>
<keyword evidence="1" id="KW-1133">Transmembrane helix</keyword>
<evidence type="ECO:0000313" key="3">
    <source>
        <dbReference type="Proteomes" id="UP000474159"/>
    </source>
</evidence>
<reference evidence="2 3" key="1">
    <citation type="submission" date="2019-09" db="EMBL/GenBank/DDBJ databases">
        <title>YIM 48816 draft genome.</title>
        <authorList>
            <person name="Jiang L."/>
        </authorList>
    </citation>
    <scope>NUCLEOTIDE SEQUENCE [LARGE SCALE GENOMIC DNA]</scope>
    <source>
        <strain evidence="2 3">YIM 48816</strain>
    </source>
</reference>
<dbReference type="EMBL" id="VZZK01000003">
    <property type="protein sequence ID" value="KAB1081021.1"/>
    <property type="molecule type" value="Genomic_DNA"/>
</dbReference>
<dbReference type="Proteomes" id="UP000474159">
    <property type="component" value="Unassembled WGS sequence"/>
</dbReference>
<feature type="transmembrane region" description="Helical" evidence="1">
    <location>
        <begin position="199"/>
        <end position="220"/>
    </location>
</feature>
<feature type="transmembrane region" description="Helical" evidence="1">
    <location>
        <begin position="20"/>
        <end position="40"/>
    </location>
</feature>
<proteinExistence type="predicted"/>
<feature type="transmembrane region" description="Helical" evidence="1">
    <location>
        <begin position="440"/>
        <end position="463"/>
    </location>
</feature>
<gene>
    <name evidence="2" type="ORF">F6X53_04355</name>
</gene>
<dbReference type="AlphaFoldDB" id="A0A6L3T6M4"/>
<feature type="transmembrane region" description="Helical" evidence="1">
    <location>
        <begin position="227"/>
        <end position="249"/>
    </location>
</feature>
<feature type="transmembrane region" description="Helical" evidence="1">
    <location>
        <begin position="173"/>
        <end position="193"/>
    </location>
</feature>
<keyword evidence="1" id="KW-0472">Membrane</keyword>
<feature type="transmembrane region" description="Helical" evidence="1">
    <location>
        <begin position="358"/>
        <end position="377"/>
    </location>
</feature>
<evidence type="ECO:0000256" key="1">
    <source>
        <dbReference type="SAM" id="Phobius"/>
    </source>
</evidence>
<keyword evidence="1" id="KW-0812">Transmembrane</keyword>